<organism evidence="1 2">
    <name type="scientific">Streptomyces machairae</name>
    <dbReference type="NCBI Taxonomy" id="3134109"/>
    <lineage>
        <taxon>Bacteria</taxon>
        <taxon>Bacillati</taxon>
        <taxon>Actinomycetota</taxon>
        <taxon>Actinomycetes</taxon>
        <taxon>Kitasatosporales</taxon>
        <taxon>Streptomycetaceae</taxon>
        <taxon>Streptomyces</taxon>
    </lineage>
</organism>
<dbReference type="SUPFAM" id="SSF49785">
    <property type="entry name" value="Galactose-binding domain-like"/>
    <property type="match status" value="1"/>
</dbReference>
<keyword evidence="2" id="KW-1185">Reference proteome</keyword>
<reference evidence="1 2" key="1">
    <citation type="submission" date="2024-03" db="EMBL/GenBank/DDBJ databases">
        <title>Novel Streptomyces species of biotechnological and ecological value are a feature of Machair soil.</title>
        <authorList>
            <person name="Prole J.R."/>
            <person name="Goodfellow M."/>
            <person name="Allenby N."/>
            <person name="Ward A.C."/>
        </authorList>
    </citation>
    <scope>NUCLEOTIDE SEQUENCE [LARGE SCALE GENOMIC DNA]</scope>
    <source>
        <strain evidence="1 2">MS1.AVA.1</strain>
    </source>
</reference>
<sequence length="454" mass="47828">MDDEILGRLDTDGSALYEAVDADEQTILVTPTDSQGVNRWTSDPDDFPLDIRAGGEVMKVAAIGSVITGNPYFTTDTTGWSSNNGSIARSTAVVHPAATASLLITPNGSNVTGGADSDTSANGTCAPGDEIAVSMWVYHPGGWHDIRPAVDWYDSSGSFLSVGTGSGFTVPAGEWTFLSQTLTAPASTARFQTRARHGGSPPASAVYYVWAVRATQPGGLVRDTFSRTLTDDWGTSTSGHAWATAGGTAAERDVNGTQGTVTLSSAPSTIRFQAADVSVGDCDIKVLISVSAVATGDALMPGLLLRYVSGSQFYRCRVHFETGSTMGLSATSATSQVGATASLPYTYIANDRFWVRSKLTGDRVRGRVWPEGHPEPDTWHLDRELNVGSIPAGIIGLTASALPGNTNVSPVLMFDQFELLDPQQFVVTREHNGVAKAQTAGTDVRLAQPTILSM</sequence>
<gene>
    <name evidence="1" type="ORF">WKI71_36475</name>
</gene>
<dbReference type="EMBL" id="JBBKAK010000001">
    <property type="protein sequence ID" value="MEJ8671854.1"/>
    <property type="molecule type" value="Genomic_DNA"/>
</dbReference>
<accession>A0ABU8USH9</accession>
<protein>
    <recommendedName>
        <fullName evidence="3">Minor tail protein</fullName>
    </recommendedName>
</protein>
<name>A0ABU8USH9_9ACTN</name>
<dbReference type="InterPro" id="IPR008979">
    <property type="entry name" value="Galactose-bd-like_sf"/>
</dbReference>
<dbReference type="Gene3D" id="2.60.120.260">
    <property type="entry name" value="Galactose-binding domain-like"/>
    <property type="match status" value="1"/>
</dbReference>
<proteinExistence type="predicted"/>
<evidence type="ECO:0000313" key="1">
    <source>
        <dbReference type="EMBL" id="MEJ8671854.1"/>
    </source>
</evidence>
<evidence type="ECO:0008006" key="3">
    <source>
        <dbReference type="Google" id="ProtNLM"/>
    </source>
</evidence>
<evidence type="ECO:0000313" key="2">
    <source>
        <dbReference type="Proteomes" id="UP001376459"/>
    </source>
</evidence>
<dbReference type="Proteomes" id="UP001376459">
    <property type="component" value="Unassembled WGS sequence"/>
</dbReference>
<comment type="caution">
    <text evidence="1">The sequence shown here is derived from an EMBL/GenBank/DDBJ whole genome shotgun (WGS) entry which is preliminary data.</text>
</comment>